<organism evidence="1 2">
    <name type="scientific">Entomophthora muscae</name>
    <dbReference type="NCBI Taxonomy" id="34485"/>
    <lineage>
        <taxon>Eukaryota</taxon>
        <taxon>Fungi</taxon>
        <taxon>Fungi incertae sedis</taxon>
        <taxon>Zoopagomycota</taxon>
        <taxon>Entomophthoromycotina</taxon>
        <taxon>Entomophthoromycetes</taxon>
        <taxon>Entomophthorales</taxon>
        <taxon>Entomophthoraceae</taxon>
        <taxon>Entomophthora</taxon>
    </lineage>
</organism>
<comment type="caution">
    <text evidence="1">The sequence shown here is derived from an EMBL/GenBank/DDBJ whole genome shotgun (WGS) entry which is preliminary data.</text>
</comment>
<evidence type="ECO:0000313" key="1">
    <source>
        <dbReference type="EMBL" id="KAJ9068622.1"/>
    </source>
</evidence>
<accession>A0ACC2T242</accession>
<evidence type="ECO:0000313" key="2">
    <source>
        <dbReference type="Proteomes" id="UP001165960"/>
    </source>
</evidence>
<protein>
    <submittedName>
        <fullName evidence="1">Uncharacterized protein</fullName>
    </submittedName>
</protein>
<reference evidence="1" key="1">
    <citation type="submission" date="2022-04" db="EMBL/GenBank/DDBJ databases">
        <title>Genome of the entomopathogenic fungus Entomophthora muscae.</title>
        <authorList>
            <person name="Elya C."/>
            <person name="Lovett B.R."/>
            <person name="Lee E."/>
            <person name="Macias A.M."/>
            <person name="Hajek A.E."/>
            <person name="De Bivort B.L."/>
            <person name="Kasson M.T."/>
            <person name="De Fine Licht H.H."/>
            <person name="Stajich J.E."/>
        </authorList>
    </citation>
    <scope>NUCLEOTIDE SEQUENCE</scope>
    <source>
        <strain evidence="1">Berkeley</strain>
    </source>
</reference>
<sequence length="282" mass="31442">MSREALAGLLHGERASEWAFTAYKDAQLVCLDLVSLSGVYCVNSIELVWDVLATLPFKNKPEMGRAHAAACFCFPVEHTISYLLENFGRAVSKLAVADATAVKKTKILLADFGLAWSANKMGVPAAMELPFAKTKHKKKISAVYNKLCKFTEAFAGQRLHLVVYLGFLFYFGIGTSVEDLDRVLLGVDKARLSLDGRKVPLDMTWLITSSRTPWSWLASSGLQPRQKSCSSILGKCLKLKCGDQNLQIDGFFDLCTFFNKKNSKKFNFFLKFDFLKNVFTSS</sequence>
<gene>
    <name evidence="1" type="ORF">DSO57_1026788</name>
</gene>
<dbReference type="Proteomes" id="UP001165960">
    <property type="component" value="Unassembled WGS sequence"/>
</dbReference>
<name>A0ACC2T242_9FUNG</name>
<proteinExistence type="predicted"/>
<keyword evidence="2" id="KW-1185">Reference proteome</keyword>
<dbReference type="EMBL" id="QTSX02003709">
    <property type="protein sequence ID" value="KAJ9068622.1"/>
    <property type="molecule type" value="Genomic_DNA"/>
</dbReference>